<dbReference type="Proteomes" id="UP001177021">
    <property type="component" value="Unassembled WGS sequence"/>
</dbReference>
<gene>
    <name evidence="1" type="ORF">MILVUS5_LOCUS30197</name>
</gene>
<name>A0ACB0L961_TRIPR</name>
<evidence type="ECO:0000313" key="2">
    <source>
        <dbReference type="Proteomes" id="UP001177021"/>
    </source>
</evidence>
<evidence type="ECO:0000313" key="1">
    <source>
        <dbReference type="EMBL" id="CAJ2665155.1"/>
    </source>
</evidence>
<organism evidence="1 2">
    <name type="scientific">Trifolium pratense</name>
    <name type="common">Red clover</name>
    <dbReference type="NCBI Taxonomy" id="57577"/>
    <lineage>
        <taxon>Eukaryota</taxon>
        <taxon>Viridiplantae</taxon>
        <taxon>Streptophyta</taxon>
        <taxon>Embryophyta</taxon>
        <taxon>Tracheophyta</taxon>
        <taxon>Spermatophyta</taxon>
        <taxon>Magnoliopsida</taxon>
        <taxon>eudicotyledons</taxon>
        <taxon>Gunneridae</taxon>
        <taxon>Pentapetalae</taxon>
        <taxon>rosids</taxon>
        <taxon>fabids</taxon>
        <taxon>Fabales</taxon>
        <taxon>Fabaceae</taxon>
        <taxon>Papilionoideae</taxon>
        <taxon>50 kb inversion clade</taxon>
        <taxon>NPAAA clade</taxon>
        <taxon>Hologalegina</taxon>
        <taxon>IRL clade</taxon>
        <taxon>Trifolieae</taxon>
        <taxon>Trifolium</taxon>
    </lineage>
</organism>
<accession>A0ACB0L961</accession>
<proteinExistence type="predicted"/>
<comment type="caution">
    <text evidence="1">The sequence shown here is derived from an EMBL/GenBank/DDBJ whole genome shotgun (WGS) entry which is preliminary data.</text>
</comment>
<reference evidence="1" key="1">
    <citation type="submission" date="2023-10" db="EMBL/GenBank/DDBJ databases">
        <authorList>
            <person name="Rodriguez Cubillos JULIANA M."/>
            <person name="De Vega J."/>
        </authorList>
    </citation>
    <scope>NUCLEOTIDE SEQUENCE</scope>
</reference>
<sequence>MFLCSVAKHMDLCESPKTKEKDSVVPVTPQVVKENADFEFQSPLTLSSTVVVRKQLLNGDDNHNHNHNRSPRTPKDVVFDPFAPPTKDAHHTPSKYLDEFRTSVVRRLCFRSSAHNADSLSDQHIFESIYNNLLQFILFKQMEEEEEEEKELLPPMSNLQRYDSDDDDECKSPPSMLRFTGIAHTCPPAPRKLKPANQPKIIQLELCKKLEF</sequence>
<dbReference type="EMBL" id="CASHSV030000409">
    <property type="protein sequence ID" value="CAJ2665155.1"/>
    <property type="molecule type" value="Genomic_DNA"/>
</dbReference>
<keyword evidence="2" id="KW-1185">Reference proteome</keyword>
<protein>
    <submittedName>
        <fullName evidence="1">Uncharacterized protein</fullName>
    </submittedName>
</protein>